<organism evidence="8 9">
    <name type="scientific">Paractinoplanes rishiriensis</name>
    <dbReference type="NCBI Taxonomy" id="1050105"/>
    <lineage>
        <taxon>Bacteria</taxon>
        <taxon>Bacillati</taxon>
        <taxon>Actinomycetota</taxon>
        <taxon>Actinomycetes</taxon>
        <taxon>Micromonosporales</taxon>
        <taxon>Micromonosporaceae</taxon>
        <taxon>Paractinoplanes</taxon>
    </lineage>
</organism>
<dbReference type="GO" id="GO:0004252">
    <property type="term" value="F:serine-type endopeptidase activity"/>
    <property type="evidence" value="ECO:0007669"/>
    <property type="project" value="UniProtKB-UniRule"/>
</dbReference>
<feature type="compositionally biased region" description="Pro residues" evidence="6">
    <location>
        <begin position="87"/>
        <end position="98"/>
    </location>
</feature>
<evidence type="ECO:0000256" key="3">
    <source>
        <dbReference type="ARBA" id="ARBA00022801"/>
    </source>
</evidence>
<dbReference type="PANTHER" id="PTHR43806:SF11">
    <property type="entry name" value="CEREVISIN-RELATED"/>
    <property type="match status" value="1"/>
</dbReference>
<dbReference type="EMBL" id="BOMV01000013">
    <property type="protein sequence ID" value="GIE94507.1"/>
    <property type="molecule type" value="Genomic_DNA"/>
</dbReference>
<dbReference type="Proteomes" id="UP000636960">
    <property type="component" value="Unassembled WGS sequence"/>
</dbReference>
<feature type="domain" description="Peptidase S8/S53" evidence="7">
    <location>
        <begin position="202"/>
        <end position="462"/>
    </location>
</feature>
<feature type="region of interest" description="Disordered" evidence="6">
    <location>
        <begin position="174"/>
        <end position="198"/>
    </location>
</feature>
<dbReference type="InterPro" id="IPR050131">
    <property type="entry name" value="Peptidase_S8_subtilisin-like"/>
</dbReference>
<dbReference type="PANTHER" id="PTHR43806">
    <property type="entry name" value="PEPTIDASE S8"/>
    <property type="match status" value="1"/>
</dbReference>
<keyword evidence="9" id="KW-1185">Reference proteome</keyword>
<dbReference type="SUPFAM" id="SSF52743">
    <property type="entry name" value="Subtilisin-like"/>
    <property type="match status" value="1"/>
</dbReference>
<dbReference type="InterPro" id="IPR023828">
    <property type="entry name" value="Peptidase_S8_Ser-AS"/>
</dbReference>
<dbReference type="InterPro" id="IPR036852">
    <property type="entry name" value="Peptidase_S8/S53_dom_sf"/>
</dbReference>
<reference evidence="8" key="1">
    <citation type="submission" date="2021-01" db="EMBL/GenBank/DDBJ databases">
        <title>Whole genome shotgun sequence of Actinoplanes rishiriensis NBRC 108556.</title>
        <authorList>
            <person name="Komaki H."/>
            <person name="Tamura T."/>
        </authorList>
    </citation>
    <scope>NUCLEOTIDE SEQUENCE</scope>
    <source>
        <strain evidence="8">NBRC 108556</strain>
    </source>
</reference>
<keyword evidence="4 5" id="KW-0720">Serine protease</keyword>
<dbReference type="GO" id="GO:0005615">
    <property type="term" value="C:extracellular space"/>
    <property type="evidence" value="ECO:0007669"/>
    <property type="project" value="TreeGrafter"/>
</dbReference>
<name>A0A919N012_9ACTN</name>
<proteinExistence type="inferred from homology"/>
<feature type="compositionally biased region" description="Basic and acidic residues" evidence="6">
    <location>
        <begin position="99"/>
        <end position="110"/>
    </location>
</feature>
<dbReference type="RefSeq" id="WP_203780810.1">
    <property type="nucleotide sequence ID" value="NZ_BOMV01000013.1"/>
</dbReference>
<dbReference type="PRINTS" id="PR00723">
    <property type="entry name" value="SUBTILISIN"/>
</dbReference>
<dbReference type="CDD" id="cd00306">
    <property type="entry name" value="Peptidases_S8_S53"/>
    <property type="match status" value="1"/>
</dbReference>
<feature type="active site" description="Charge relay system" evidence="5">
    <location>
        <position position="252"/>
    </location>
</feature>
<evidence type="ECO:0000256" key="4">
    <source>
        <dbReference type="ARBA" id="ARBA00022825"/>
    </source>
</evidence>
<feature type="region of interest" description="Disordered" evidence="6">
    <location>
        <begin position="69"/>
        <end position="116"/>
    </location>
</feature>
<sequence>MQPNQPLPVPETATTPAEAQVGLLLAEYGDYVEPGPENWPEVGIHYFVRKHFVLVRRDHARRARRLLARAGMVPDRRPVPEAQAPDQPAPDQPAPDQPAPDRPEPGRAEEAPAALPQDHDVAYGMEWIRLAGQVSVFQALRVIREGFTGDGDDPRRSAAVSGPELLVHAAHNHGTVCPADEPRPVPCRKRPEPPISRDREAGRGIRVLVVDTGLDAAATGLPWMGQIIGDPDPGIILGNPAGDRTIQRYAGHGTFIAGVIRAIAPAAEVIVRAGIPAPVPGHQHPPGTAWESELAKSLEKYLFLDSPDVINLSAGTYADQAGGPMVLNAFNDEVLRRCKGVVLVAAAGNDGGRRPFWPAAAPWAVGVGALAADLRGRATFSNFGGWVDAFAPGERLVNAFPAGRYTYDEPPFRGATEVFRGLARWSGTSFAAPVVAGLIAARMSRTGENGRTAARALLKRARRRARRGVGAILLPPPRRRR</sequence>
<evidence type="ECO:0000256" key="2">
    <source>
        <dbReference type="ARBA" id="ARBA00022670"/>
    </source>
</evidence>
<gene>
    <name evidence="8" type="ORF">Ari01nite_19720</name>
</gene>
<evidence type="ECO:0000313" key="8">
    <source>
        <dbReference type="EMBL" id="GIE94507.1"/>
    </source>
</evidence>
<evidence type="ECO:0000256" key="5">
    <source>
        <dbReference type="PROSITE-ProRule" id="PRU01240"/>
    </source>
</evidence>
<comment type="caution">
    <text evidence="8">The sequence shown here is derived from an EMBL/GenBank/DDBJ whole genome shotgun (WGS) entry which is preliminary data.</text>
</comment>
<evidence type="ECO:0000313" key="9">
    <source>
        <dbReference type="Proteomes" id="UP000636960"/>
    </source>
</evidence>
<dbReference type="InterPro" id="IPR000209">
    <property type="entry name" value="Peptidase_S8/S53_dom"/>
</dbReference>
<feature type="compositionally biased region" description="Basic and acidic residues" evidence="6">
    <location>
        <begin position="189"/>
        <end position="198"/>
    </location>
</feature>
<accession>A0A919N012</accession>
<feature type="active site" description="Charge relay system" evidence="5">
    <location>
        <position position="429"/>
    </location>
</feature>
<feature type="active site" description="Charge relay system" evidence="5">
    <location>
        <position position="211"/>
    </location>
</feature>
<dbReference type="Gene3D" id="3.40.50.200">
    <property type="entry name" value="Peptidase S8/S53 domain"/>
    <property type="match status" value="1"/>
</dbReference>
<dbReference type="GO" id="GO:0006508">
    <property type="term" value="P:proteolysis"/>
    <property type="evidence" value="ECO:0007669"/>
    <property type="project" value="UniProtKB-KW"/>
</dbReference>
<keyword evidence="3 5" id="KW-0378">Hydrolase</keyword>
<keyword evidence="2 5" id="KW-0645">Protease</keyword>
<evidence type="ECO:0000259" key="7">
    <source>
        <dbReference type="Pfam" id="PF00082"/>
    </source>
</evidence>
<protein>
    <recommendedName>
        <fullName evidence="7">Peptidase S8/S53 domain-containing protein</fullName>
    </recommendedName>
</protein>
<evidence type="ECO:0000256" key="1">
    <source>
        <dbReference type="ARBA" id="ARBA00011073"/>
    </source>
</evidence>
<dbReference type="PROSITE" id="PS51892">
    <property type="entry name" value="SUBTILASE"/>
    <property type="match status" value="1"/>
</dbReference>
<evidence type="ECO:0000256" key="6">
    <source>
        <dbReference type="SAM" id="MobiDB-lite"/>
    </source>
</evidence>
<dbReference type="AlphaFoldDB" id="A0A919N012"/>
<dbReference type="PROSITE" id="PS00138">
    <property type="entry name" value="SUBTILASE_SER"/>
    <property type="match status" value="1"/>
</dbReference>
<dbReference type="Pfam" id="PF00082">
    <property type="entry name" value="Peptidase_S8"/>
    <property type="match status" value="1"/>
</dbReference>
<dbReference type="InterPro" id="IPR015500">
    <property type="entry name" value="Peptidase_S8_subtilisin-rel"/>
</dbReference>
<comment type="similarity">
    <text evidence="1 5">Belongs to the peptidase S8 family.</text>
</comment>